<dbReference type="GO" id="GO:0016075">
    <property type="term" value="P:rRNA catabolic process"/>
    <property type="evidence" value="ECO:0007669"/>
    <property type="project" value="TreeGrafter"/>
</dbReference>
<evidence type="ECO:0000256" key="1">
    <source>
        <dbReference type="ARBA" id="ARBA00007521"/>
    </source>
</evidence>
<dbReference type="PANTHER" id="PTHR33988">
    <property type="entry name" value="ENDORIBONUCLEASE MAZF-RELATED"/>
    <property type="match status" value="1"/>
</dbReference>
<evidence type="ECO:0000256" key="2">
    <source>
        <dbReference type="ARBA" id="ARBA00022649"/>
    </source>
</evidence>
<organism evidence="3">
    <name type="scientific">Caldilineaceae bacterium SB0661_bin_32</name>
    <dbReference type="NCBI Taxonomy" id="2605255"/>
    <lineage>
        <taxon>Bacteria</taxon>
        <taxon>Bacillati</taxon>
        <taxon>Chloroflexota</taxon>
        <taxon>Caldilineae</taxon>
        <taxon>Caldilineales</taxon>
        <taxon>Caldilineaceae</taxon>
    </lineage>
</organism>
<reference evidence="3" key="1">
    <citation type="submission" date="2019-09" db="EMBL/GenBank/DDBJ databases">
        <title>Characterisation of the sponge microbiome using genome-centric metagenomics.</title>
        <authorList>
            <person name="Engelberts J.P."/>
            <person name="Robbins S.J."/>
            <person name="De Goeij J.M."/>
            <person name="Aranda M."/>
            <person name="Bell S.C."/>
            <person name="Webster N.S."/>
        </authorList>
    </citation>
    <scope>NUCLEOTIDE SEQUENCE</scope>
    <source>
        <strain evidence="3">SB0661_bin_32</strain>
    </source>
</reference>
<dbReference type="PANTHER" id="PTHR33988:SF3">
    <property type="entry name" value="ENDORIBONUCLEASE TOXIN CHPB-RELATED"/>
    <property type="match status" value="1"/>
</dbReference>
<keyword evidence="2" id="KW-1277">Toxin-antitoxin system</keyword>
<dbReference type="EMBL" id="VXMH01000118">
    <property type="protein sequence ID" value="MYC97487.1"/>
    <property type="molecule type" value="Genomic_DNA"/>
</dbReference>
<keyword evidence="3" id="KW-0378">Hydrolase</keyword>
<dbReference type="SUPFAM" id="SSF50118">
    <property type="entry name" value="Cell growth inhibitor/plasmid maintenance toxic component"/>
    <property type="match status" value="1"/>
</dbReference>
<dbReference type="GO" id="GO:0004521">
    <property type="term" value="F:RNA endonuclease activity"/>
    <property type="evidence" value="ECO:0007669"/>
    <property type="project" value="TreeGrafter"/>
</dbReference>
<dbReference type="AlphaFoldDB" id="A0A6B1DEK6"/>
<dbReference type="InterPro" id="IPR003477">
    <property type="entry name" value="PemK-like"/>
</dbReference>
<name>A0A6B1DEK6_9CHLR</name>
<evidence type="ECO:0000313" key="3">
    <source>
        <dbReference type="EMBL" id="MYC97487.1"/>
    </source>
</evidence>
<comment type="caution">
    <text evidence="3">The sequence shown here is derived from an EMBL/GenBank/DDBJ whole genome shotgun (WGS) entry which is preliminary data.</text>
</comment>
<dbReference type="Pfam" id="PF02452">
    <property type="entry name" value="PemK_toxin"/>
    <property type="match status" value="1"/>
</dbReference>
<protein>
    <submittedName>
        <fullName evidence="3">Endoribonuclease MazF</fullName>
        <ecNumber evidence="3">3.1.27.-</ecNumber>
    </submittedName>
</protein>
<dbReference type="GO" id="GO:0003677">
    <property type="term" value="F:DNA binding"/>
    <property type="evidence" value="ECO:0007669"/>
    <property type="project" value="InterPro"/>
</dbReference>
<dbReference type="Gene3D" id="2.30.30.110">
    <property type="match status" value="1"/>
</dbReference>
<accession>A0A6B1DEK6</accession>
<dbReference type="GO" id="GO:0006402">
    <property type="term" value="P:mRNA catabolic process"/>
    <property type="evidence" value="ECO:0007669"/>
    <property type="project" value="TreeGrafter"/>
</dbReference>
<gene>
    <name evidence="3" type="primary">mazF</name>
    <name evidence="3" type="ORF">F4X14_21240</name>
</gene>
<dbReference type="EC" id="3.1.27.-" evidence="3"/>
<proteinExistence type="inferred from homology"/>
<sequence length="132" mass="14656">MVTKPVYIPQRGDAVWINFTPQTGHEQAGRRPAVVLSPGSYNGTTGLAILCPITSRVKGYPFEVAIPSGLRLTGVILADQVKNVDWRARDAMFLSAHLQSQPCSRPRSLRRLLTPTGLLRKSLQNQFVDLFR</sequence>
<dbReference type="NCBIfam" id="NF007386">
    <property type="entry name" value="PRK09907.1"/>
    <property type="match status" value="1"/>
</dbReference>
<dbReference type="InterPro" id="IPR011067">
    <property type="entry name" value="Plasmid_toxin/cell-grow_inhib"/>
</dbReference>
<comment type="similarity">
    <text evidence="1">Belongs to the PemK/MazF family.</text>
</comment>
<dbReference type="GO" id="GO:0016787">
    <property type="term" value="F:hydrolase activity"/>
    <property type="evidence" value="ECO:0007669"/>
    <property type="project" value="UniProtKB-KW"/>
</dbReference>